<evidence type="ECO:0000313" key="2">
    <source>
        <dbReference type="EMBL" id="SCL68115.1"/>
    </source>
</evidence>
<keyword evidence="3" id="KW-1185">Reference proteome</keyword>
<dbReference type="PIRSF" id="PIRSF008459">
    <property type="entry name" value="UCP008459"/>
    <property type="match status" value="1"/>
</dbReference>
<feature type="domain" description="CASTOR ACT" evidence="1">
    <location>
        <begin position="64"/>
        <end position="126"/>
    </location>
</feature>
<name>A0A1C6VP90_9ACTN</name>
<dbReference type="SUPFAM" id="SSF55021">
    <property type="entry name" value="ACT-like"/>
    <property type="match status" value="2"/>
</dbReference>
<dbReference type="Proteomes" id="UP000199696">
    <property type="component" value="Unassembled WGS sequence"/>
</dbReference>
<accession>A0A1C6VP90</accession>
<reference evidence="3" key="1">
    <citation type="submission" date="2016-06" db="EMBL/GenBank/DDBJ databases">
        <authorList>
            <person name="Varghese N."/>
            <person name="Submissions Spin"/>
        </authorList>
    </citation>
    <scope>NUCLEOTIDE SEQUENCE [LARGE SCALE GENOMIC DNA]</scope>
    <source>
        <strain evidence="3">DSM 44814</strain>
    </source>
</reference>
<proteinExistence type="predicted"/>
<protein>
    <recommendedName>
        <fullName evidence="1">CASTOR ACT domain-containing protein</fullName>
    </recommendedName>
</protein>
<evidence type="ECO:0000313" key="3">
    <source>
        <dbReference type="Proteomes" id="UP000199696"/>
    </source>
</evidence>
<evidence type="ECO:0000259" key="1">
    <source>
        <dbReference type="Pfam" id="PF13840"/>
    </source>
</evidence>
<sequence>MVALMLDVALLPGEYAVCRLPAGSTLPSRTWSELGDGDVVTVSWTADGISLICPTGRAPEQAVVETRWRCLRIVGPLDGPLTGTLAALVDPLDRARVNVVACSTYDTDHVLVPAVRLTEATSALERAGHRVHQ</sequence>
<organism evidence="2 3">
    <name type="scientific">Micromonospora eburnea</name>
    <dbReference type="NCBI Taxonomy" id="227316"/>
    <lineage>
        <taxon>Bacteria</taxon>
        <taxon>Bacillati</taxon>
        <taxon>Actinomycetota</taxon>
        <taxon>Actinomycetes</taxon>
        <taxon>Micromonosporales</taxon>
        <taxon>Micromonosporaceae</taxon>
        <taxon>Micromonospora</taxon>
    </lineage>
</organism>
<dbReference type="STRING" id="227316.GA0070604_6201"/>
<dbReference type="AlphaFoldDB" id="A0A1C6VP90"/>
<dbReference type="EMBL" id="FMHY01000002">
    <property type="protein sequence ID" value="SCL68115.1"/>
    <property type="molecule type" value="Genomic_DNA"/>
</dbReference>
<dbReference type="Gene3D" id="3.30.2130.10">
    <property type="entry name" value="VC0802-like"/>
    <property type="match status" value="1"/>
</dbReference>
<dbReference type="InterPro" id="IPR045865">
    <property type="entry name" value="ACT-like_dom_sf"/>
</dbReference>
<gene>
    <name evidence="2" type="ORF">GA0070604_6201</name>
</gene>
<dbReference type="Pfam" id="PF13840">
    <property type="entry name" value="ACT_7"/>
    <property type="match status" value="1"/>
</dbReference>
<dbReference type="InterPro" id="IPR027795">
    <property type="entry name" value="CASTOR_ACT_dom"/>
</dbReference>
<dbReference type="InterPro" id="IPR016540">
    <property type="entry name" value="UCP008459"/>
</dbReference>